<protein>
    <submittedName>
        <fullName evidence="1">Uncharacterized protein</fullName>
    </submittedName>
</protein>
<dbReference type="Proteomes" id="UP000828941">
    <property type="component" value="Chromosome 4"/>
</dbReference>
<evidence type="ECO:0000313" key="1">
    <source>
        <dbReference type="EMBL" id="KAI4346825.1"/>
    </source>
</evidence>
<reference evidence="1 2" key="1">
    <citation type="journal article" date="2022" name="DNA Res.">
        <title>Chromosomal-level genome assembly of the orchid tree Bauhinia variegata (Leguminosae; Cercidoideae) supports the allotetraploid origin hypothesis of Bauhinia.</title>
        <authorList>
            <person name="Zhong Y."/>
            <person name="Chen Y."/>
            <person name="Zheng D."/>
            <person name="Pang J."/>
            <person name="Liu Y."/>
            <person name="Luo S."/>
            <person name="Meng S."/>
            <person name="Qian L."/>
            <person name="Wei D."/>
            <person name="Dai S."/>
            <person name="Zhou R."/>
        </authorList>
    </citation>
    <scope>NUCLEOTIDE SEQUENCE [LARGE SCALE GENOMIC DNA]</scope>
    <source>
        <strain evidence="1">BV-YZ2020</strain>
    </source>
</reference>
<organism evidence="1 2">
    <name type="scientific">Bauhinia variegata</name>
    <name type="common">Purple orchid tree</name>
    <name type="synonym">Phanera variegata</name>
    <dbReference type="NCBI Taxonomy" id="167791"/>
    <lineage>
        <taxon>Eukaryota</taxon>
        <taxon>Viridiplantae</taxon>
        <taxon>Streptophyta</taxon>
        <taxon>Embryophyta</taxon>
        <taxon>Tracheophyta</taxon>
        <taxon>Spermatophyta</taxon>
        <taxon>Magnoliopsida</taxon>
        <taxon>eudicotyledons</taxon>
        <taxon>Gunneridae</taxon>
        <taxon>Pentapetalae</taxon>
        <taxon>rosids</taxon>
        <taxon>fabids</taxon>
        <taxon>Fabales</taxon>
        <taxon>Fabaceae</taxon>
        <taxon>Cercidoideae</taxon>
        <taxon>Cercideae</taxon>
        <taxon>Bauhiniinae</taxon>
        <taxon>Bauhinia</taxon>
    </lineage>
</organism>
<sequence>MGCVSAKKKMGSVKGSCRIGMMPTEMEEGTGVCVVLLEGRVYRSPWHAKAVLHLIALAKEEFGEKHRHTGKVCRLSFCQPCLKNRYGEDAKEANDLPDWKCPKCRGNCNCSVCQRRKGLQPIGRQTKPAKRKGDSIGLGMMTATEDATSESYGRNLSIL</sequence>
<comment type="caution">
    <text evidence="1">The sequence shown here is derived from an EMBL/GenBank/DDBJ whole genome shotgun (WGS) entry which is preliminary data.</text>
</comment>
<keyword evidence="2" id="KW-1185">Reference proteome</keyword>
<name>A0ACB9PDL4_BAUVA</name>
<dbReference type="EMBL" id="CM039429">
    <property type="protein sequence ID" value="KAI4346825.1"/>
    <property type="molecule type" value="Genomic_DNA"/>
</dbReference>
<evidence type="ECO:0000313" key="2">
    <source>
        <dbReference type="Proteomes" id="UP000828941"/>
    </source>
</evidence>
<accession>A0ACB9PDL4</accession>
<proteinExistence type="predicted"/>
<gene>
    <name evidence="1" type="ORF">L6164_007690</name>
</gene>